<reference evidence="6" key="1">
    <citation type="submission" date="2016-11" db="UniProtKB">
        <authorList>
            <consortium name="WormBaseParasite"/>
        </authorList>
    </citation>
    <scope>IDENTIFICATION</scope>
</reference>
<feature type="compositionally biased region" description="Polar residues" evidence="3">
    <location>
        <begin position="183"/>
        <end position="195"/>
    </location>
</feature>
<evidence type="ECO:0000313" key="6">
    <source>
        <dbReference type="WBParaSite" id="maker-uti_cns_0048093-snap-gene-0.1-mRNA-1"/>
    </source>
</evidence>
<evidence type="ECO:0000256" key="2">
    <source>
        <dbReference type="SAM" id="Coils"/>
    </source>
</evidence>
<dbReference type="InterPro" id="IPR051147">
    <property type="entry name" value="CFAP_domain-containing"/>
</dbReference>
<evidence type="ECO:0000313" key="5">
    <source>
        <dbReference type="Proteomes" id="UP000095280"/>
    </source>
</evidence>
<dbReference type="InterPro" id="IPR025252">
    <property type="entry name" value="DUF4200"/>
</dbReference>
<proteinExistence type="predicted"/>
<feature type="coiled-coil region" evidence="2">
    <location>
        <begin position="1011"/>
        <end position="1045"/>
    </location>
</feature>
<evidence type="ECO:0000256" key="3">
    <source>
        <dbReference type="SAM" id="MobiDB-lite"/>
    </source>
</evidence>
<organism evidence="5 6">
    <name type="scientific">Macrostomum lignano</name>
    <dbReference type="NCBI Taxonomy" id="282301"/>
    <lineage>
        <taxon>Eukaryota</taxon>
        <taxon>Metazoa</taxon>
        <taxon>Spiralia</taxon>
        <taxon>Lophotrochozoa</taxon>
        <taxon>Platyhelminthes</taxon>
        <taxon>Rhabditophora</taxon>
        <taxon>Macrostomorpha</taxon>
        <taxon>Macrostomida</taxon>
        <taxon>Macrostomidae</taxon>
        <taxon>Macrostomum</taxon>
    </lineage>
</organism>
<name>A0A1I8JJ20_9PLAT</name>
<feature type="domain" description="DUF4200" evidence="4">
    <location>
        <begin position="874"/>
        <end position="990"/>
    </location>
</feature>
<feature type="region of interest" description="Disordered" evidence="3">
    <location>
        <begin position="57"/>
        <end position="112"/>
    </location>
</feature>
<accession>A0A1I8JJ20</accession>
<dbReference type="Proteomes" id="UP000095280">
    <property type="component" value="Unplaced"/>
</dbReference>
<dbReference type="Pfam" id="PF13863">
    <property type="entry name" value="DUF4200"/>
    <property type="match status" value="1"/>
</dbReference>
<evidence type="ECO:0000259" key="4">
    <source>
        <dbReference type="Pfam" id="PF13863"/>
    </source>
</evidence>
<protein>
    <submittedName>
        <fullName evidence="6">DUF4200 domain-containing protein</fullName>
    </submittedName>
</protein>
<dbReference type="WBParaSite" id="maker-uti_cns_0048093-snap-gene-0.1-mRNA-1">
    <property type="protein sequence ID" value="maker-uti_cns_0048093-snap-gene-0.1-mRNA-1"/>
    <property type="gene ID" value="maker-uti_cns_0048093-snap-gene-0.1"/>
</dbReference>
<feature type="region of interest" description="Disordered" evidence="3">
    <location>
        <begin position="134"/>
        <end position="245"/>
    </location>
</feature>
<feature type="compositionally biased region" description="Low complexity" evidence="3">
    <location>
        <begin position="97"/>
        <end position="110"/>
    </location>
</feature>
<evidence type="ECO:0000256" key="1">
    <source>
        <dbReference type="ARBA" id="ARBA00023054"/>
    </source>
</evidence>
<feature type="compositionally biased region" description="Gly residues" evidence="3">
    <location>
        <begin position="57"/>
        <end position="69"/>
    </location>
</feature>
<dbReference type="PANTHER" id="PTHR21683:SF18">
    <property type="entry name" value="COILED-COIL DOMAIN-CONTAINING PROTEIN 42 HOMOLOG"/>
    <property type="match status" value="1"/>
</dbReference>
<dbReference type="AlphaFoldDB" id="A0A1I8JJ20"/>
<keyword evidence="1 2" id="KW-0175">Coiled coil</keyword>
<sequence length="1162" mass="126807">LGSRRNSSKSSSQCIVRPAIRAVDSTTKCQEPSVSTTGVGKGCGAAATGVTAATGGGACARADNGGGTGCQPAPDAGSLAARRSHGPGAAAPMSPDGAAGPESEGASGSEWLSSGASWECDLCRLEYGSAAGATGGGLGSAPCSQVRKQEAAEPANQSARRLERAVPSQRRPRPQQLDMDTKPTINRIQLCSSLPSERPASPVSRKRPRDAIQEAEDGPEPPAAASARVEEGDETIDPANAGGDTADISDLAAEFGEAARRLRDVLPNSRRSVDIALQREEVDWGQVAGEPSATAMDLVHWVGPESYHGPLQAEDRHATLERQLRDNLDRPCLLILSKAALLGLVDNTLLMYIEAAAQSAYKYALGDLVRQAAKFLRKVVDEEPSHLTARPPSCAPITAIFSTCDRPVYKKVIISCAASSQMTRQLTPTQRARLLIGLASLASRWGMLPADLPGLLWGFLSEGAEWEEALVIHDGILAASAPASAPLLYAPFATVAWAATLSQRFNRRCGWVLAALGDVEPGYAGLAEVPRGTLQHFAIAQPPLSAPTLTRLQQVRNAAFVVQCQALGIPTLPQLRGVLRNDILPSRWHRVVLTAAAAQRYVEAWASAMAQVAAYGPYQLNQEAHFDSPIGQRSDTAQHHQHRLIYISASSLQRIAASPRPSGEGFFVTAVVVGLMAVPQTLIHGDAAGAPHPASSRLRTACWLVAVQEQIEVQTVLEYSLYFTPHRSSPKSDGHSEPGGRPDCCLTSRRPLREQLLQFLTDLLHLSNTNSWQGPAAVVKAWQLGSRLHRKAQGCSELTSGMATATEDSQAEESKLPDPASARLELGPHQRNVFVTQLNQAEEEDLVREVPVVSETGARLLDTGVNTLQKTLVLKKEAELSKIDSDLLQKRREFQDRMRECESKKIVLAEKQQAMKDRVGKFEKFIQENEAKRRRAIQRYQTESRLRAFKEREEEELQSYLALLRRKQAVLSAKVQAYRKFETYMTSVVDILPPDYIKVSDNVIGGLIMRYNTLEDTFNRLYAQMSSVQEQIQETRDRESRLKADHARDVLSKNSQLAELHEATERQKGTQEQHEQQVSYVIQRIRDRSEAYGMTLRAIDNVATRCLKRHDPHLQSLDWPEKMEKIRDHLMDMEEVVRAVQDQMARGVTPSATPAAPAAAAK</sequence>
<keyword evidence="5" id="KW-1185">Reference proteome</keyword>
<dbReference type="GO" id="GO:0005856">
    <property type="term" value="C:cytoskeleton"/>
    <property type="evidence" value="ECO:0007669"/>
    <property type="project" value="UniProtKB-ARBA"/>
</dbReference>
<dbReference type="PANTHER" id="PTHR21683">
    <property type="entry name" value="COILED-COIL DOMAIN-CONTAINING PROTEIN 42 LIKE-2-LIKE-RELATED"/>
    <property type="match status" value="1"/>
</dbReference>